<comment type="subunit">
    <text evidence="8 9">Homodimer.</text>
</comment>
<evidence type="ECO:0000256" key="7">
    <source>
        <dbReference type="ARBA" id="ARBA00023235"/>
    </source>
</evidence>
<dbReference type="RefSeq" id="WP_169602851.1">
    <property type="nucleotide sequence ID" value="NZ_CP046565.1"/>
</dbReference>
<feature type="binding site" evidence="8">
    <location>
        <position position="211"/>
    </location>
    <ligand>
        <name>substrate</name>
    </ligand>
</feature>
<keyword evidence="7 8" id="KW-0413">Isomerase</keyword>
<dbReference type="EMBL" id="CP046565">
    <property type="protein sequence ID" value="QJD29569.1"/>
    <property type="molecule type" value="Genomic_DNA"/>
</dbReference>
<feature type="active site" description="Electrophile" evidence="8">
    <location>
        <position position="94"/>
    </location>
</feature>
<evidence type="ECO:0000256" key="1">
    <source>
        <dbReference type="ARBA" id="ARBA00004680"/>
    </source>
</evidence>
<feature type="active site" description="Proton acceptor" evidence="8">
    <location>
        <position position="166"/>
    </location>
</feature>
<dbReference type="PROSITE" id="PS51440">
    <property type="entry name" value="TIM_2"/>
    <property type="match status" value="1"/>
</dbReference>
<keyword evidence="6 8" id="KW-0324">Glycolysis</keyword>
<keyword evidence="4 8" id="KW-0312">Gluconeogenesis</keyword>
<evidence type="ECO:0000256" key="3">
    <source>
        <dbReference type="ARBA" id="ARBA00007422"/>
    </source>
</evidence>
<dbReference type="PROSITE" id="PS00171">
    <property type="entry name" value="TIM_1"/>
    <property type="match status" value="1"/>
</dbReference>
<comment type="pathway">
    <text evidence="1 8 9">Carbohydrate degradation; glycolysis; D-glyceraldehyde 3-phosphate from glycerone phosphate: step 1/1.</text>
</comment>
<dbReference type="HAMAP" id="MF_00147_B">
    <property type="entry name" value="TIM_B"/>
    <property type="match status" value="1"/>
</dbReference>
<dbReference type="UniPathway" id="UPA00138"/>
<dbReference type="PANTHER" id="PTHR21139">
    <property type="entry name" value="TRIOSEPHOSPHATE ISOMERASE"/>
    <property type="match status" value="1"/>
</dbReference>
<dbReference type="EC" id="5.3.1.1" evidence="8 9"/>
<dbReference type="AlphaFoldDB" id="A0A858Q6V1"/>
<dbReference type="Proteomes" id="UP000503004">
    <property type="component" value="Chromosome"/>
</dbReference>
<dbReference type="KEGG" id="metu:GNH96_06015"/>
<proteinExistence type="inferred from homology"/>
<comment type="function">
    <text evidence="8">Involved in the gluconeogenesis. Catalyzes stereospecifically the conversion of dihydroxyacetone phosphate (DHAP) to D-glyceraldehyde-3-phosphate (G3P).</text>
</comment>
<dbReference type="GO" id="GO:0019563">
    <property type="term" value="P:glycerol catabolic process"/>
    <property type="evidence" value="ECO:0007669"/>
    <property type="project" value="TreeGrafter"/>
</dbReference>
<evidence type="ECO:0000256" key="2">
    <source>
        <dbReference type="ARBA" id="ARBA00004939"/>
    </source>
</evidence>
<evidence type="ECO:0000256" key="4">
    <source>
        <dbReference type="ARBA" id="ARBA00022432"/>
    </source>
</evidence>
<comment type="pathway">
    <text evidence="8 9">Carbohydrate biosynthesis; gluconeogenesis.</text>
</comment>
<evidence type="ECO:0000256" key="9">
    <source>
        <dbReference type="RuleBase" id="RU363013"/>
    </source>
</evidence>
<name>A0A858Q6V1_9GAMM</name>
<dbReference type="GO" id="GO:0006096">
    <property type="term" value="P:glycolytic process"/>
    <property type="evidence" value="ECO:0007669"/>
    <property type="project" value="UniProtKB-UniRule"/>
</dbReference>
<reference evidence="11" key="1">
    <citation type="submission" date="2019-12" db="EMBL/GenBank/DDBJ databases">
        <authorList>
            <person name="Awala S.I."/>
            <person name="Rhee S.K."/>
        </authorList>
    </citation>
    <scope>NUCLEOTIDE SEQUENCE [LARGE SCALE GENOMIC DNA]</scope>
    <source>
        <strain evidence="11">IM1</strain>
    </source>
</reference>
<feature type="binding site" evidence="8">
    <location>
        <begin position="9"/>
        <end position="11"/>
    </location>
    <ligand>
        <name>substrate</name>
    </ligand>
</feature>
<comment type="subcellular location">
    <subcellularLocation>
        <location evidence="8 9">Cytoplasm</location>
    </subcellularLocation>
</comment>
<dbReference type="InterPro" id="IPR013785">
    <property type="entry name" value="Aldolase_TIM"/>
</dbReference>
<dbReference type="GO" id="GO:0004807">
    <property type="term" value="F:triose-phosphate isomerase activity"/>
    <property type="evidence" value="ECO:0007669"/>
    <property type="project" value="UniProtKB-UniRule"/>
</dbReference>
<evidence type="ECO:0000256" key="5">
    <source>
        <dbReference type="ARBA" id="ARBA00022490"/>
    </source>
</evidence>
<evidence type="ECO:0000256" key="6">
    <source>
        <dbReference type="ARBA" id="ARBA00023152"/>
    </source>
</evidence>
<dbReference type="InterPro" id="IPR020861">
    <property type="entry name" value="Triosephosphate_isomerase_AS"/>
</dbReference>
<dbReference type="FunFam" id="3.20.20.70:FF:000016">
    <property type="entry name" value="Triosephosphate isomerase"/>
    <property type="match status" value="1"/>
</dbReference>
<evidence type="ECO:0000256" key="8">
    <source>
        <dbReference type="HAMAP-Rule" id="MF_00147"/>
    </source>
</evidence>
<gene>
    <name evidence="8" type="primary">tpiA</name>
    <name evidence="10" type="ORF">GNH96_06015</name>
</gene>
<dbReference type="NCBIfam" id="TIGR00419">
    <property type="entry name" value="tim"/>
    <property type="match status" value="1"/>
</dbReference>
<feature type="binding site" evidence="8">
    <location>
        <position position="172"/>
    </location>
    <ligand>
        <name>substrate</name>
    </ligand>
</feature>
<dbReference type="SUPFAM" id="SSF51351">
    <property type="entry name" value="Triosephosphate isomerase (TIM)"/>
    <property type="match status" value="1"/>
</dbReference>
<sequence length="250" mass="26774">MRRPLVIGNWKMNGRSASVARLLNDILAGIGDCKAEVGVCVPFVYIPQASEILKGTKVMLGAQNVADHNSGAFTGEISAGMLREFGCEIVIVGHSERRLLYGESNELVASRYEQAIQGHLKPILCVGETLEQREHGRTLAVIGAQIDTVFEFAGVQSLEHAVIAYEPVWAVGTGHSATTGQAQEVHYHIRSLIGRWNPEVAQAVQIIYGGSVKPENAAELFAMPDIDGGLIGGASLDARAFLSICHSVSV</sequence>
<dbReference type="CDD" id="cd00311">
    <property type="entry name" value="TIM"/>
    <property type="match status" value="1"/>
</dbReference>
<dbReference type="Gene3D" id="3.20.20.70">
    <property type="entry name" value="Aldolase class I"/>
    <property type="match status" value="1"/>
</dbReference>
<dbReference type="InterPro" id="IPR022896">
    <property type="entry name" value="TrioseP_Isoase_bac/euk"/>
</dbReference>
<comment type="similarity">
    <text evidence="3 8 9">Belongs to the triosephosphate isomerase family.</text>
</comment>
<dbReference type="GO" id="GO:0006094">
    <property type="term" value="P:gluconeogenesis"/>
    <property type="evidence" value="ECO:0007669"/>
    <property type="project" value="UniProtKB-UniRule"/>
</dbReference>
<dbReference type="InterPro" id="IPR035990">
    <property type="entry name" value="TIM_sf"/>
</dbReference>
<organism evidence="10 11">
    <name type="scientific">Methylococcus geothermalis</name>
    <dbReference type="NCBI Taxonomy" id="2681310"/>
    <lineage>
        <taxon>Bacteria</taxon>
        <taxon>Pseudomonadati</taxon>
        <taxon>Pseudomonadota</taxon>
        <taxon>Gammaproteobacteria</taxon>
        <taxon>Methylococcales</taxon>
        <taxon>Methylococcaceae</taxon>
        <taxon>Methylococcus</taxon>
    </lineage>
</organism>
<keyword evidence="5 8" id="KW-0963">Cytoplasm</keyword>
<dbReference type="GO" id="GO:0005829">
    <property type="term" value="C:cytosol"/>
    <property type="evidence" value="ECO:0007669"/>
    <property type="project" value="TreeGrafter"/>
</dbReference>
<evidence type="ECO:0000313" key="10">
    <source>
        <dbReference type="EMBL" id="QJD29569.1"/>
    </source>
</evidence>
<keyword evidence="11" id="KW-1185">Reference proteome</keyword>
<evidence type="ECO:0000313" key="11">
    <source>
        <dbReference type="Proteomes" id="UP000503004"/>
    </source>
</evidence>
<feature type="binding site" evidence="8">
    <location>
        <begin position="232"/>
        <end position="233"/>
    </location>
    <ligand>
        <name>substrate</name>
    </ligand>
</feature>
<accession>A0A858Q6V1</accession>
<dbReference type="UniPathway" id="UPA00109">
    <property type="reaction ID" value="UER00189"/>
</dbReference>
<comment type="pathway">
    <text evidence="2">Carbohydrate metabolism; erythritol degradation.</text>
</comment>
<protein>
    <recommendedName>
        <fullName evidence="8 9">Triosephosphate isomerase</fullName>
        <shortName evidence="8">TIM</shortName>
        <shortName evidence="8">TPI</shortName>
        <ecNumber evidence="8 9">5.3.1.1</ecNumber>
    </recommendedName>
    <alternativeName>
        <fullName evidence="8">Triose-phosphate isomerase</fullName>
    </alternativeName>
</protein>
<dbReference type="PANTHER" id="PTHR21139:SF42">
    <property type="entry name" value="TRIOSEPHOSPHATE ISOMERASE"/>
    <property type="match status" value="1"/>
</dbReference>
<comment type="catalytic activity">
    <reaction evidence="8 9">
        <text>D-glyceraldehyde 3-phosphate = dihydroxyacetone phosphate</text>
        <dbReference type="Rhea" id="RHEA:18585"/>
        <dbReference type="ChEBI" id="CHEBI:57642"/>
        <dbReference type="ChEBI" id="CHEBI:59776"/>
        <dbReference type="EC" id="5.3.1.1"/>
    </reaction>
</comment>
<dbReference type="InterPro" id="IPR000652">
    <property type="entry name" value="Triosephosphate_isomerase"/>
</dbReference>
<dbReference type="Pfam" id="PF00121">
    <property type="entry name" value="TIM"/>
    <property type="match status" value="1"/>
</dbReference>
<dbReference type="GO" id="GO:0046166">
    <property type="term" value="P:glyceraldehyde-3-phosphate biosynthetic process"/>
    <property type="evidence" value="ECO:0007669"/>
    <property type="project" value="TreeGrafter"/>
</dbReference>